<organism evidence="1 2">
    <name type="scientific">Zarea fungicola</name>
    <dbReference type="NCBI Taxonomy" id="93591"/>
    <lineage>
        <taxon>Eukaryota</taxon>
        <taxon>Fungi</taxon>
        <taxon>Dikarya</taxon>
        <taxon>Ascomycota</taxon>
        <taxon>Pezizomycotina</taxon>
        <taxon>Sordariomycetes</taxon>
        <taxon>Hypocreomycetidae</taxon>
        <taxon>Hypocreales</taxon>
        <taxon>Cordycipitaceae</taxon>
        <taxon>Zarea</taxon>
    </lineage>
</organism>
<protein>
    <submittedName>
        <fullName evidence="1">Uncharacterized protein</fullName>
    </submittedName>
</protein>
<name>A0ACC1NYD4_9HYPO</name>
<dbReference type="Proteomes" id="UP001143910">
    <property type="component" value="Unassembled WGS sequence"/>
</dbReference>
<sequence length="802" mass="88667">MAKTEKESTPRSQGEVTCINEARILQELNITEDDLAEAKDIGLQYSVAYAWTLVSRFYVSHKDDFNVASSALNRMADLLSNDGMLDNGEKYGNEIAELRIYAAIISHNSPYAPVRAVTDNSDDVAMPCSTIRAWFIGLFLALILMFLNDFFSIRFPTISIGTNVAQLLAYPIGVSLAKALPDWGFTAFGVRHSLNPGPFTKKEHMLTTIIAMAAPGEPYTQYMIWIQVLPWMYNQQWAQDFGYQICITLSISMLGYSFAGLLCPLLVQPAYCIFPDALATIGLNKAFHVQDSDQGAVPGPFGMKWSLSRLRLFLYAGFAMFVYFWFPNYLMPALTYFSWMTWIAPTNEVLSLVAGFQSGFGLNPLPTFDWNIVSYFLAPLEIPFWVTWNFFCGTVIGGVALAAVYFTNTLYTAYLPMNGIGLFDRFGMPYNLSQIITSDGRLDEAAYHAYSPPYLPAALLLNYVISFAVTAGIMVQIPLFHWREIWTGLKQIWSSLRGARDSDEEEHLSIDLHSRLMHAYKPVPSWWYAACGLGSVTLGLVGILHWPTGASPGAPFYGVWLAVIFLIPDGIIYAVTGISWSANLVAEWIGGAVSRGNAIDLVFLKAYGTNVGLEAIAFSRSMKIGHYAKIPHRVVFAAQVIPTIISAFVALGILKFQMSLEGVCTPHAPYRFLCRTITVFQNSAILWGTLGPERIFGTKSMYATLLAGFAAGPAFIVVIWLLRRRFPHVQSLHNLSPVVLLQGFAGIAISGIVQFFAVQYNPVQVDWWGTEIVTVGCDGMGGCPWLDMPESGSFGPGAGEFA</sequence>
<reference evidence="1" key="1">
    <citation type="submission" date="2022-08" db="EMBL/GenBank/DDBJ databases">
        <title>Genome Sequence of Lecanicillium fungicola.</title>
        <authorList>
            <person name="Buettner E."/>
        </authorList>
    </citation>
    <scope>NUCLEOTIDE SEQUENCE</scope>
    <source>
        <strain evidence="1">Babe33</strain>
    </source>
</reference>
<dbReference type="EMBL" id="JANJQO010000012">
    <property type="protein sequence ID" value="KAJ2983912.1"/>
    <property type="molecule type" value="Genomic_DNA"/>
</dbReference>
<keyword evidence="2" id="KW-1185">Reference proteome</keyword>
<evidence type="ECO:0000313" key="1">
    <source>
        <dbReference type="EMBL" id="KAJ2983912.1"/>
    </source>
</evidence>
<gene>
    <name evidence="1" type="ORF">NQ176_g342</name>
</gene>
<proteinExistence type="predicted"/>
<comment type="caution">
    <text evidence="1">The sequence shown here is derived from an EMBL/GenBank/DDBJ whole genome shotgun (WGS) entry which is preliminary data.</text>
</comment>
<accession>A0ACC1NYD4</accession>
<evidence type="ECO:0000313" key="2">
    <source>
        <dbReference type="Proteomes" id="UP001143910"/>
    </source>
</evidence>